<dbReference type="EMBL" id="CSUW01000016">
    <property type="protein sequence ID" value="CPT66565.1"/>
    <property type="molecule type" value="Genomic_DNA"/>
</dbReference>
<dbReference type="InterPro" id="IPR005039">
    <property type="entry name" value="Ant_C"/>
</dbReference>
<evidence type="ECO:0000259" key="1">
    <source>
        <dbReference type="Pfam" id="PF03374"/>
    </source>
</evidence>
<sequence length="107" mass="12012">MHLVDITGDHTVAEAARLLSLDPSISIGRDQLFDAMEDEDWIFRGRDHRWIAYAEAVTLGYLALHDGGEYQTPTGQTKERPKQIYLTPNGVAEMHYRLGGSQQLALT</sequence>
<name>A0AB33TCF1_9MYCO</name>
<dbReference type="GO" id="GO:0003677">
    <property type="term" value="F:DNA binding"/>
    <property type="evidence" value="ECO:0007669"/>
    <property type="project" value="InterPro"/>
</dbReference>
<evidence type="ECO:0000313" key="3">
    <source>
        <dbReference type="Proteomes" id="UP000038487"/>
    </source>
</evidence>
<reference evidence="2 3" key="1">
    <citation type="submission" date="2015-03" db="EMBL/GenBank/DDBJ databases">
        <authorList>
            <consortium name="Pathogen Informatics"/>
            <person name="Murphy D."/>
        </authorList>
    </citation>
    <scope>NUCLEOTIDE SEQUENCE [LARGE SCALE GENOMIC DNA]</scope>
    <source>
        <strain evidence="2 3">PAP036</strain>
    </source>
</reference>
<dbReference type="AlphaFoldDB" id="A0AB33TCF1"/>
<comment type="caution">
    <text evidence="2">The sequence shown here is derived from an EMBL/GenBank/DDBJ whole genome shotgun (WGS) entry which is preliminary data.</text>
</comment>
<protein>
    <submittedName>
        <fullName evidence="2">Gp54 protein</fullName>
    </submittedName>
</protein>
<dbReference type="Pfam" id="PF03374">
    <property type="entry name" value="ANT"/>
    <property type="match status" value="1"/>
</dbReference>
<evidence type="ECO:0000313" key="2">
    <source>
        <dbReference type="EMBL" id="CPT66565.1"/>
    </source>
</evidence>
<accession>A0AB33TCF1</accession>
<organism evidence="2 3">
    <name type="scientific">Mycobacteroides abscessus</name>
    <dbReference type="NCBI Taxonomy" id="36809"/>
    <lineage>
        <taxon>Bacteria</taxon>
        <taxon>Bacillati</taxon>
        <taxon>Actinomycetota</taxon>
        <taxon>Actinomycetes</taxon>
        <taxon>Mycobacteriales</taxon>
        <taxon>Mycobacteriaceae</taxon>
        <taxon>Mycobacteroides</taxon>
    </lineage>
</organism>
<feature type="domain" description="Antirepressor protein C-terminal" evidence="1">
    <location>
        <begin position="4"/>
        <end position="98"/>
    </location>
</feature>
<gene>
    <name evidence="2" type="ORF">ERS075527_05048</name>
</gene>
<proteinExistence type="predicted"/>
<dbReference type="Proteomes" id="UP000038487">
    <property type="component" value="Unassembled WGS sequence"/>
</dbReference>